<keyword evidence="9" id="KW-0413">Isomerase</keyword>
<comment type="caution">
    <text evidence="10">The sequence shown here is derived from an EMBL/GenBank/DDBJ whole genome shotgun (WGS) entry which is preliminary data.</text>
</comment>
<dbReference type="Gene3D" id="3.30.1240.20">
    <property type="match status" value="1"/>
</dbReference>
<dbReference type="Gene3D" id="3.40.50.1000">
    <property type="entry name" value="HAD superfamily/HAD-like"/>
    <property type="match status" value="1"/>
</dbReference>
<evidence type="ECO:0000256" key="8">
    <source>
        <dbReference type="ARBA" id="ARBA00022842"/>
    </source>
</evidence>
<dbReference type="InterPro" id="IPR006379">
    <property type="entry name" value="HAD-SF_hydro_IIB"/>
</dbReference>
<organism evidence="10 11">
    <name type="scientific">Sphingomonas rustica</name>
    <dbReference type="NCBI Taxonomy" id="3103142"/>
    <lineage>
        <taxon>Bacteria</taxon>
        <taxon>Pseudomonadati</taxon>
        <taxon>Pseudomonadota</taxon>
        <taxon>Alphaproteobacteria</taxon>
        <taxon>Sphingomonadales</taxon>
        <taxon>Sphingomonadaceae</taxon>
        <taxon>Sphingomonas</taxon>
    </lineage>
</organism>
<dbReference type="Proteomes" id="UP001427805">
    <property type="component" value="Unassembled WGS sequence"/>
</dbReference>
<evidence type="ECO:0000313" key="11">
    <source>
        <dbReference type="Proteomes" id="UP001427805"/>
    </source>
</evidence>
<evidence type="ECO:0000256" key="5">
    <source>
        <dbReference type="ARBA" id="ARBA00012730"/>
    </source>
</evidence>
<dbReference type="PANTHER" id="PTHR10466">
    <property type="entry name" value="PHOSPHOMANNOMUTASE"/>
    <property type="match status" value="1"/>
</dbReference>
<name>A0ABV0B787_9SPHN</name>
<evidence type="ECO:0000256" key="1">
    <source>
        <dbReference type="ARBA" id="ARBA00004496"/>
    </source>
</evidence>
<dbReference type="SFLD" id="SFLDS00003">
    <property type="entry name" value="Haloacid_Dehalogenase"/>
    <property type="match status" value="1"/>
</dbReference>
<evidence type="ECO:0000256" key="7">
    <source>
        <dbReference type="ARBA" id="ARBA00022723"/>
    </source>
</evidence>
<comment type="subcellular location">
    <subcellularLocation>
        <location evidence="1">Cytoplasm</location>
    </subcellularLocation>
</comment>
<reference evidence="10 11" key="1">
    <citation type="submission" date="2024-05" db="EMBL/GenBank/DDBJ databases">
        <title>Sphingomonas sp. HF-S3 16S ribosomal RNA gene Genome sequencing and assembly.</title>
        <authorList>
            <person name="Lee H."/>
        </authorList>
    </citation>
    <scope>NUCLEOTIDE SEQUENCE [LARGE SCALE GENOMIC DNA]</scope>
    <source>
        <strain evidence="10 11">HF-S3</strain>
    </source>
</reference>
<dbReference type="InterPro" id="IPR005002">
    <property type="entry name" value="PMM"/>
</dbReference>
<protein>
    <recommendedName>
        <fullName evidence="5">phosphomannomutase</fullName>
        <ecNumber evidence="5">5.4.2.8</ecNumber>
    </recommendedName>
</protein>
<comment type="similarity">
    <text evidence="3">Belongs to the eukaryotic PMM family.</text>
</comment>
<dbReference type="InterPro" id="IPR043169">
    <property type="entry name" value="PMM_cap"/>
</dbReference>
<evidence type="ECO:0000256" key="6">
    <source>
        <dbReference type="ARBA" id="ARBA00022490"/>
    </source>
</evidence>
<comment type="pathway">
    <text evidence="2">Nucleotide-sugar biosynthesis; GDP-alpha-D-mannose biosynthesis; alpha-D-mannose 1-phosphate from D-fructose 6-phosphate: step 2/2.</text>
</comment>
<dbReference type="GO" id="GO:0016787">
    <property type="term" value="F:hydrolase activity"/>
    <property type="evidence" value="ECO:0007669"/>
    <property type="project" value="UniProtKB-KW"/>
</dbReference>
<dbReference type="PANTHER" id="PTHR10466:SF0">
    <property type="entry name" value="PHOSPHOMANNOMUTASE"/>
    <property type="match status" value="1"/>
</dbReference>
<proteinExistence type="inferred from homology"/>
<evidence type="ECO:0000256" key="9">
    <source>
        <dbReference type="ARBA" id="ARBA00023235"/>
    </source>
</evidence>
<evidence type="ECO:0000256" key="4">
    <source>
        <dbReference type="ARBA" id="ARBA00011738"/>
    </source>
</evidence>
<dbReference type="SFLD" id="SFLDG01143">
    <property type="entry name" value="C2.B.3:_Phosphomannomutase_Lik"/>
    <property type="match status" value="1"/>
</dbReference>
<keyword evidence="11" id="KW-1185">Reference proteome</keyword>
<dbReference type="Pfam" id="PF03332">
    <property type="entry name" value="PMM"/>
    <property type="match status" value="1"/>
</dbReference>
<sequence>MKRLIAFDLDGTLADSKQPLQPDMAALLARMLDVAMVAVISGGDWPQFETQLVERLPQGARLDRLFVMPTTGAKLYRFIDGRWAQVYAETFSAEDRDRIIAAVTQAVADAGLVPEHVWGEQIEDRGSQITFSALGQQAPLAEKQAWDPDVAKRKALQQKLLVALPDVSVRIGGSTSIDITGKGVDKAYAIQRLVEHSGVAREAILFLGDAIYPGGNDDPVRAARIDTVAVRDPAETASILVALTAWLQAGLE</sequence>
<evidence type="ECO:0000256" key="2">
    <source>
        <dbReference type="ARBA" id="ARBA00004699"/>
    </source>
</evidence>
<accession>A0ABV0B787</accession>
<comment type="subunit">
    <text evidence="4">Homodimer.</text>
</comment>
<evidence type="ECO:0000313" key="10">
    <source>
        <dbReference type="EMBL" id="MEN3747030.1"/>
    </source>
</evidence>
<dbReference type="RefSeq" id="WP_346246017.1">
    <property type="nucleotide sequence ID" value="NZ_JBDIZK010000003.1"/>
</dbReference>
<evidence type="ECO:0000256" key="3">
    <source>
        <dbReference type="ARBA" id="ARBA00009736"/>
    </source>
</evidence>
<keyword evidence="7" id="KW-0479">Metal-binding</keyword>
<dbReference type="SUPFAM" id="SSF56784">
    <property type="entry name" value="HAD-like"/>
    <property type="match status" value="1"/>
</dbReference>
<gene>
    <name evidence="10" type="ORF">TPR58_07615</name>
</gene>
<keyword evidence="10" id="KW-0378">Hydrolase</keyword>
<keyword evidence="6" id="KW-0963">Cytoplasm</keyword>
<dbReference type="EC" id="5.4.2.8" evidence="5"/>
<dbReference type="InterPro" id="IPR023214">
    <property type="entry name" value="HAD_sf"/>
</dbReference>
<dbReference type="EMBL" id="JBDIZK010000003">
    <property type="protein sequence ID" value="MEN3747030.1"/>
    <property type="molecule type" value="Genomic_DNA"/>
</dbReference>
<dbReference type="InterPro" id="IPR036412">
    <property type="entry name" value="HAD-like_sf"/>
</dbReference>
<dbReference type="SFLD" id="SFLDG01140">
    <property type="entry name" value="C2.B:_Phosphomannomutase_and_P"/>
    <property type="match status" value="1"/>
</dbReference>
<dbReference type="NCBIfam" id="TIGR01484">
    <property type="entry name" value="HAD-SF-IIB"/>
    <property type="match status" value="1"/>
</dbReference>
<keyword evidence="8" id="KW-0460">Magnesium</keyword>